<dbReference type="Gene3D" id="3.40.50.2300">
    <property type="match status" value="1"/>
</dbReference>
<evidence type="ECO:0000256" key="2">
    <source>
        <dbReference type="PROSITE-ProRule" id="PRU00169"/>
    </source>
</evidence>
<dbReference type="InterPro" id="IPR050595">
    <property type="entry name" value="Bact_response_regulator"/>
</dbReference>
<dbReference type="Proteomes" id="UP000427906">
    <property type="component" value="Chromosome"/>
</dbReference>
<accession>A0A5K7YZ42</accession>
<dbReference type="AlphaFoldDB" id="A0A5K7YZ42"/>
<dbReference type="PANTHER" id="PTHR44591">
    <property type="entry name" value="STRESS RESPONSE REGULATOR PROTEIN 1"/>
    <property type="match status" value="1"/>
</dbReference>
<evidence type="ECO:0000259" key="3">
    <source>
        <dbReference type="PROSITE" id="PS50110"/>
    </source>
</evidence>
<feature type="domain" description="Response regulatory" evidence="3">
    <location>
        <begin position="6"/>
        <end position="127"/>
    </location>
</feature>
<dbReference type="PANTHER" id="PTHR44591:SF21">
    <property type="entry name" value="TWO-COMPONENT RESPONSE REGULATOR"/>
    <property type="match status" value="1"/>
</dbReference>
<evidence type="ECO:0000313" key="5">
    <source>
        <dbReference type="Proteomes" id="UP000427906"/>
    </source>
</evidence>
<name>A0A5K7YZ42_9BACT</name>
<reference evidence="4 5" key="1">
    <citation type="submission" date="2019-11" db="EMBL/GenBank/DDBJ databases">
        <title>Comparative genomics of hydrocarbon-degrading Desulfosarcina strains.</title>
        <authorList>
            <person name="Watanabe M."/>
            <person name="Kojima H."/>
            <person name="Fukui M."/>
        </authorList>
    </citation>
    <scope>NUCLEOTIDE SEQUENCE [LARGE SCALE GENOMIC DNA]</scope>
    <source>
        <strain evidence="4 5">PL12</strain>
    </source>
</reference>
<sequence length="127" mass="14079">MSSRIRVLVVDDEPAIRNSLVEFLKDFQYDVLSVDSAEGALDLITRIPVDVAVVDIRLPKLDGDSLILQAHLVRPRMRFLVHTGSVDYILPDELKAIGVTQDHVFSKPQADLSVFTDAIVKLVSPEA</sequence>
<dbReference type="EMBL" id="AP021874">
    <property type="protein sequence ID" value="BBO71534.1"/>
    <property type="molecule type" value="Genomic_DNA"/>
</dbReference>
<dbReference type="PROSITE" id="PS50110">
    <property type="entry name" value="RESPONSE_REGULATORY"/>
    <property type="match status" value="1"/>
</dbReference>
<dbReference type="RefSeq" id="WP_155319351.1">
    <property type="nucleotide sequence ID" value="NZ_AP021874.1"/>
</dbReference>
<dbReference type="GO" id="GO:0000160">
    <property type="term" value="P:phosphorelay signal transduction system"/>
    <property type="evidence" value="ECO:0007669"/>
    <property type="project" value="InterPro"/>
</dbReference>
<evidence type="ECO:0000313" key="4">
    <source>
        <dbReference type="EMBL" id="BBO71534.1"/>
    </source>
</evidence>
<gene>
    <name evidence="4" type="ORF">DSCA_54640</name>
</gene>
<organism evidence="4 5">
    <name type="scientific">Desulfosarcina alkanivorans</name>
    <dbReference type="NCBI Taxonomy" id="571177"/>
    <lineage>
        <taxon>Bacteria</taxon>
        <taxon>Pseudomonadati</taxon>
        <taxon>Thermodesulfobacteriota</taxon>
        <taxon>Desulfobacteria</taxon>
        <taxon>Desulfobacterales</taxon>
        <taxon>Desulfosarcinaceae</taxon>
        <taxon>Desulfosarcina</taxon>
    </lineage>
</organism>
<keyword evidence="1 2" id="KW-0597">Phosphoprotein</keyword>
<feature type="modified residue" description="4-aspartylphosphate" evidence="2">
    <location>
        <position position="55"/>
    </location>
</feature>
<dbReference type="InterPro" id="IPR001789">
    <property type="entry name" value="Sig_transdc_resp-reg_receiver"/>
</dbReference>
<dbReference type="CDD" id="cd00156">
    <property type="entry name" value="REC"/>
    <property type="match status" value="1"/>
</dbReference>
<dbReference type="KEGG" id="dalk:DSCA_54640"/>
<proteinExistence type="predicted"/>
<dbReference type="SUPFAM" id="SSF52172">
    <property type="entry name" value="CheY-like"/>
    <property type="match status" value="1"/>
</dbReference>
<dbReference type="OrthoDB" id="9802155at2"/>
<keyword evidence="5" id="KW-1185">Reference proteome</keyword>
<dbReference type="InterPro" id="IPR011006">
    <property type="entry name" value="CheY-like_superfamily"/>
</dbReference>
<dbReference type="SMART" id="SM00448">
    <property type="entry name" value="REC"/>
    <property type="match status" value="1"/>
</dbReference>
<evidence type="ECO:0000256" key="1">
    <source>
        <dbReference type="ARBA" id="ARBA00022553"/>
    </source>
</evidence>
<dbReference type="Pfam" id="PF00072">
    <property type="entry name" value="Response_reg"/>
    <property type="match status" value="1"/>
</dbReference>
<protein>
    <recommendedName>
        <fullName evidence="3">Response regulatory domain-containing protein</fullName>
    </recommendedName>
</protein>